<gene>
    <name evidence="2" type="ORF">O3V59_11405</name>
</gene>
<dbReference type="PRINTS" id="PR00412">
    <property type="entry name" value="EPOXHYDRLASE"/>
</dbReference>
<dbReference type="Gene3D" id="3.40.50.1820">
    <property type="entry name" value="alpha/beta hydrolase"/>
    <property type="match status" value="1"/>
</dbReference>
<dbReference type="InterPro" id="IPR000073">
    <property type="entry name" value="AB_hydrolase_1"/>
</dbReference>
<dbReference type="PANTHER" id="PTHR43798">
    <property type="entry name" value="MONOACYLGLYCEROL LIPASE"/>
    <property type="match status" value="1"/>
</dbReference>
<dbReference type="RefSeq" id="WP_029097507.1">
    <property type="nucleotide sequence ID" value="NZ_JAPYYP010000012.1"/>
</dbReference>
<organism evidence="2 3">
    <name type="scientific">Brevibacillus thermoruber</name>
    <dbReference type="NCBI Taxonomy" id="33942"/>
    <lineage>
        <taxon>Bacteria</taxon>
        <taxon>Bacillati</taxon>
        <taxon>Bacillota</taxon>
        <taxon>Bacilli</taxon>
        <taxon>Bacillales</taxon>
        <taxon>Paenibacillaceae</taxon>
        <taxon>Brevibacillus</taxon>
    </lineage>
</organism>
<dbReference type="AlphaFoldDB" id="A0A9X3TRA5"/>
<evidence type="ECO:0000313" key="2">
    <source>
        <dbReference type="EMBL" id="MDA5108969.1"/>
    </source>
</evidence>
<dbReference type="PRINTS" id="PR00111">
    <property type="entry name" value="ABHYDROLASE"/>
</dbReference>
<dbReference type="GO" id="GO:0016020">
    <property type="term" value="C:membrane"/>
    <property type="evidence" value="ECO:0007669"/>
    <property type="project" value="TreeGrafter"/>
</dbReference>
<dbReference type="InterPro" id="IPR000639">
    <property type="entry name" value="Epox_hydrolase-like"/>
</dbReference>
<comment type="caution">
    <text evidence="2">The sequence shown here is derived from an EMBL/GenBank/DDBJ whole genome shotgun (WGS) entry which is preliminary data.</text>
</comment>
<evidence type="ECO:0000259" key="1">
    <source>
        <dbReference type="Pfam" id="PF00561"/>
    </source>
</evidence>
<name>A0A9X3TRA5_9BACL</name>
<proteinExistence type="predicted"/>
<dbReference type="PANTHER" id="PTHR43798:SF20">
    <property type="entry name" value="2-SUCCINYL-6-HYDROXY-2,4-CYCLOHEXADIENE-1-CARBOXYLATE SYNTHASE-RELATED"/>
    <property type="match status" value="1"/>
</dbReference>
<protein>
    <submittedName>
        <fullName evidence="2">Alpha/beta hydrolase</fullName>
    </submittedName>
</protein>
<dbReference type="SUPFAM" id="SSF53474">
    <property type="entry name" value="alpha/beta-Hydrolases"/>
    <property type="match status" value="1"/>
</dbReference>
<dbReference type="GO" id="GO:0016787">
    <property type="term" value="F:hydrolase activity"/>
    <property type="evidence" value="ECO:0007669"/>
    <property type="project" value="UniProtKB-KW"/>
</dbReference>
<dbReference type="EMBL" id="JAPYYP010000012">
    <property type="protein sequence ID" value="MDA5108969.1"/>
    <property type="molecule type" value="Genomic_DNA"/>
</dbReference>
<keyword evidence="3" id="KW-1185">Reference proteome</keyword>
<sequence>MMKQASLPNGVRLAYTDAGSGEPILLVHGFCGSSAYWQKVIPALAERFRVIAPDLRGHGGSSAPDEPYTMERMAEDLVHLLDALEVERAALLGHSLGGYVTLAFAERHADRLTGFGLIHSTAYPDDEQGRANRDKGMESIRQNGMEPFVKALVPKLFAPDSAAARPDDVRLAREIGLGTDPKGAIHTLQGMRDRPDRRHVLQETRLPVLLVAGEQDQIVSPAKTFTADGPHVRQVLLSKAGHMGMLEVPDDLTEAIGQFMRSF</sequence>
<dbReference type="InterPro" id="IPR029058">
    <property type="entry name" value="AB_hydrolase_fold"/>
</dbReference>
<dbReference type="Proteomes" id="UP001151071">
    <property type="component" value="Unassembled WGS sequence"/>
</dbReference>
<dbReference type="InterPro" id="IPR050266">
    <property type="entry name" value="AB_hydrolase_sf"/>
</dbReference>
<evidence type="ECO:0000313" key="3">
    <source>
        <dbReference type="Proteomes" id="UP001151071"/>
    </source>
</evidence>
<feature type="domain" description="AB hydrolase-1" evidence="1">
    <location>
        <begin position="23"/>
        <end position="247"/>
    </location>
</feature>
<keyword evidence="2" id="KW-0378">Hydrolase</keyword>
<reference evidence="2" key="1">
    <citation type="submission" date="2022-12" db="EMBL/GenBank/DDBJ databases">
        <title>Draft genome sequence of the thermophilic strain Brevibacillus thermoruber HT42, isolated from Los Humeros, Puebla, Mexico, with biotechnological potential.</title>
        <authorList>
            <person name="Lara Sanchez J."/>
            <person name="Solis Palacios R."/>
            <person name="Bustos Baena A.S."/>
            <person name="Ruz Baez A.E."/>
            <person name="Espinosa Luna G."/>
            <person name="Oliart Ros R.M."/>
        </authorList>
    </citation>
    <scope>NUCLEOTIDE SEQUENCE</scope>
    <source>
        <strain evidence="2">HT42</strain>
    </source>
</reference>
<dbReference type="Pfam" id="PF00561">
    <property type="entry name" value="Abhydrolase_1"/>
    <property type="match status" value="1"/>
</dbReference>
<accession>A0A9X3TRA5</accession>